<dbReference type="RefSeq" id="WP_176442440.1">
    <property type="nucleotide sequence ID" value="NZ_FZOT01000007.1"/>
</dbReference>
<accession>A0A239HN31</accession>
<sequence length="91" mass="9512">MDMNPLLNEPVSSASPDNVGSDVASLFSSASRYGSASSYRETVLHDTARMAASRWPLLAEIEGVHLPTDPLTDTAPFSSTAMEPSTAALAA</sequence>
<feature type="region of interest" description="Disordered" evidence="1">
    <location>
        <begin position="68"/>
        <end position="91"/>
    </location>
</feature>
<gene>
    <name evidence="2" type="ORF">SAMN06265795_10756</name>
</gene>
<proteinExistence type="predicted"/>
<evidence type="ECO:0000313" key="3">
    <source>
        <dbReference type="Proteomes" id="UP000198284"/>
    </source>
</evidence>
<protein>
    <submittedName>
        <fullName evidence="2">Uncharacterized protein</fullName>
    </submittedName>
</protein>
<evidence type="ECO:0000313" key="2">
    <source>
        <dbReference type="EMBL" id="SNS82263.1"/>
    </source>
</evidence>
<dbReference type="AlphaFoldDB" id="A0A239HN31"/>
<name>A0A239HN31_9BURK</name>
<reference evidence="2 3" key="1">
    <citation type="submission" date="2017-06" db="EMBL/GenBank/DDBJ databases">
        <authorList>
            <person name="Kim H.J."/>
            <person name="Triplett B.A."/>
        </authorList>
    </citation>
    <scope>NUCLEOTIDE SEQUENCE [LARGE SCALE GENOMIC DNA]</scope>
    <source>
        <strain evidence="2 3">U15</strain>
    </source>
</reference>
<organism evidence="2 3">
    <name type="scientific">Noviherbaspirillum humi</name>
    <dbReference type="NCBI Taxonomy" id="1688639"/>
    <lineage>
        <taxon>Bacteria</taxon>
        <taxon>Pseudomonadati</taxon>
        <taxon>Pseudomonadota</taxon>
        <taxon>Betaproteobacteria</taxon>
        <taxon>Burkholderiales</taxon>
        <taxon>Oxalobacteraceae</taxon>
        <taxon>Noviherbaspirillum</taxon>
    </lineage>
</organism>
<dbReference type="EMBL" id="FZOT01000007">
    <property type="protein sequence ID" value="SNS82263.1"/>
    <property type="molecule type" value="Genomic_DNA"/>
</dbReference>
<keyword evidence="3" id="KW-1185">Reference proteome</keyword>
<evidence type="ECO:0000256" key="1">
    <source>
        <dbReference type="SAM" id="MobiDB-lite"/>
    </source>
</evidence>
<dbReference type="Proteomes" id="UP000198284">
    <property type="component" value="Unassembled WGS sequence"/>
</dbReference>